<protein>
    <submittedName>
        <fullName evidence="2">Uncharacterized protein</fullName>
    </submittedName>
</protein>
<reference evidence="2" key="1">
    <citation type="journal article" date="2023" name="IMA Fungus">
        <title>Comparative genomic study of the Penicillium genus elucidates a diverse pangenome and 15 lateral gene transfer events.</title>
        <authorList>
            <person name="Petersen C."/>
            <person name="Sorensen T."/>
            <person name="Nielsen M.R."/>
            <person name="Sondergaard T.E."/>
            <person name="Sorensen J.L."/>
            <person name="Fitzpatrick D.A."/>
            <person name="Frisvad J.C."/>
            <person name="Nielsen K.L."/>
        </authorList>
    </citation>
    <scope>NUCLEOTIDE SEQUENCE</scope>
    <source>
        <strain evidence="2">IBT 17514</strain>
    </source>
</reference>
<feature type="region of interest" description="Disordered" evidence="1">
    <location>
        <begin position="1"/>
        <end position="21"/>
    </location>
</feature>
<evidence type="ECO:0000313" key="3">
    <source>
        <dbReference type="Proteomes" id="UP001215712"/>
    </source>
</evidence>
<dbReference type="AlphaFoldDB" id="A0AAD6HBL9"/>
<gene>
    <name evidence="2" type="ORF">N7493_011159</name>
</gene>
<evidence type="ECO:0000256" key="1">
    <source>
        <dbReference type="SAM" id="MobiDB-lite"/>
    </source>
</evidence>
<feature type="compositionally biased region" description="Basic residues" evidence="1">
    <location>
        <begin position="1"/>
        <end position="14"/>
    </location>
</feature>
<organism evidence="2 3">
    <name type="scientific">Penicillium malachiteum</name>
    <dbReference type="NCBI Taxonomy" id="1324776"/>
    <lineage>
        <taxon>Eukaryota</taxon>
        <taxon>Fungi</taxon>
        <taxon>Dikarya</taxon>
        <taxon>Ascomycota</taxon>
        <taxon>Pezizomycotina</taxon>
        <taxon>Eurotiomycetes</taxon>
        <taxon>Eurotiomycetidae</taxon>
        <taxon>Eurotiales</taxon>
        <taxon>Aspergillaceae</taxon>
        <taxon>Penicillium</taxon>
    </lineage>
</organism>
<reference evidence="2" key="2">
    <citation type="submission" date="2023-01" db="EMBL/GenBank/DDBJ databases">
        <authorList>
            <person name="Petersen C."/>
        </authorList>
    </citation>
    <scope>NUCLEOTIDE SEQUENCE</scope>
    <source>
        <strain evidence="2">IBT 17514</strain>
    </source>
</reference>
<dbReference type="EMBL" id="JAQJAN010000020">
    <property type="protein sequence ID" value="KAJ5704021.1"/>
    <property type="molecule type" value="Genomic_DNA"/>
</dbReference>
<keyword evidence="3" id="KW-1185">Reference proteome</keyword>
<evidence type="ECO:0000313" key="2">
    <source>
        <dbReference type="EMBL" id="KAJ5704021.1"/>
    </source>
</evidence>
<proteinExistence type="predicted"/>
<dbReference type="Proteomes" id="UP001215712">
    <property type="component" value="Unassembled WGS sequence"/>
</dbReference>
<comment type="caution">
    <text evidence="2">The sequence shown here is derived from an EMBL/GenBank/DDBJ whole genome shotgun (WGS) entry which is preliminary data.</text>
</comment>
<sequence>MGQRHNRRRTRPRSSQRTNFKGTAVLNQISTSPLQVSSIWSPESCLLQSPVPSYSTVCISRGSPGPVPAPTWHNGYTAWKIRETTPRRATGGLEDEQYRLFGGEPGDDVGLCYRMLEYFGGLDYIDSARPSTLGD</sequence>
<name>A0AAD6HBL9_9EURO</name>
<accession>A0AAD6HBL9</accession>